<sequence length="122" mass="14552">MFIVRTFVYSVNKFFTVTFDFMVFTVHESSFRNFFYIHLSGVKSFEIVFKLSSKFFPFGYKRSDRNNNPLPIKCLRFTKKTICCFFNTIYPCIHNGQYGIYFFFLVFTFLGQLKSPCNLHKG</sequence>
<dbReference type="AlphaFoldDB" id="A0A150J4A1"/>
<gene>
    <name evidence="1" type="ORF">AMQ22_01042</name>
</gene>
<name>A0A150J4A1_9EURY</name>
<accession>A0A150J4A1</accession>
<protein>
    <submittedName>
        <fullName evidence="1">Uncharacterized protein</fullName>
    </submittedName>
</protein>
<reference evidence="1 2" key="1">
    <citation type="journal article" date="2016" name="ISME J.">
        <title>Chasing the elusive Euryarchaeota class WSA2: genomes reveal a uniquely fastidious methyl-reducing methanogen.</title>
        <authorList>
            <person name="Nobu M.K."/>
            <person name="Narihiro T."/>
            <person name="Kuroda K."/>
            <person name="Mei R."/>
            <person name="Liu W.T."/>
        </authorList>
    </citation>
    <scope>NUCLEOTIDE SEQUENCE [LARGE SCALE GENOMIC DNA]</scope>
    <source>
        <strain evidence="1">U1lsi0528_Bin055</strain>
    </source>
</reference>
<comment type="caution">
    <text evidence="1">The sequence shown here is derived from an EMBL/GenBank/DDBJ whole genome shotgun (WGS) entry which is preliminary data.</text>
</comment>
<organism evidence="1 2">
    <name type="scientific">Candidatus Methanofastidiosum methylothiophilum</name>
    <dbReference type="NCBI Taxonomy" id="1705564"/>
    <lineage>
        <taxon>Archaea</taxon>
        <taxon>Methanobacteriati</taxon>
        <taxon>Methanobacteriota</taxon>
        <taxon>Stenosarchaea group</taxon>
        <taxon>Candidatus Methanofastidiosia</taxon>
        <taxon>Candidatus Methanofastidiosales</taxon>
        <taxon>Candidatus Methanofastidiosaceae</taxon>
        <taxon>Candidatus Methanofastidiosum</taxon>
    </lineage>
</organism>
<proteinExistence type="predicted"/>
<dbReference type="EMBL" id="LNGC01000037">
    <property type="protein sequence ID" value="KYC52022.1"/>
    <property type="molecule type" value="Genomic_DNA"/>
</dbReference>
<dbReference type="Proteomes" id="UP000075398">
    <property type="component" value="Unassembled WGS sequence"/>
</dbReference>
<evidence type="ECO:0000313" key="2">
    <source>
        <dbReference type="Proteomes" id="UP000075398"/>
    </source>
</evidence>
<evidence type="ECO:0000313" key="1">
    <source>
        <dbReference type="EMBL" id="KYC52022.1"/>
    </source>
</evidence>